<dbReference type="eggNOG" id="COG1520">
    <property type="taxonomic scope" value="Bacteria"/>
</dbReference>
<evidence type="ECO:0000256" key="2">
    <source>
        <dbReference type="ARBA" id="ARBA00023136"/>
    </source>
</evidence>
<proteinExistence type="inferred from homology"/>
<evidence type="ECO:0000259" key="6">
    <source>
        <dbReference type="Pfam" id="PF13360"/>
    </source>
</evidence>
<comment type="subunit">
    <text evidence="4">Part of the Bam complex.</text>
</comment>
<protein>
    <recommendedName>
        <fullName evidence="4">Outer membrane protein assembly factor BamB</fullName>
    </recommendedName>
</protein>
<accession>G2JA93</accession>
<dbReference type="InterPro" id="IPR015943">
    <property type="entry name" value="WD40/YVTN_repeat-like_dom_sf"/>
</dbReference>
<gene>
    <name evidence="4" type="primary">bamB</name>
    <name evidence="7" type="ORF">CAGGBEG34_280038</name>
</gene>
<dbReference type="Pfam" id="PF13360">
    <property type="entry name" value="PQQ_2"/>
    <property type="match status" value="1"/>
</dbReference>
<comment type="similarity">
    <text evidence="4">Belongs to the BamB family.</text>
</comment>
<evidence type="ECO:0000256" key="1">
    <source>
        <dbReference type="ARBA" id="ARBA00022729"/>
    </source>
</evidence>
<keyword evidence="4 7" id="KW-0449">Lipoprotein</keyword>
<sequence length="391" mass="41749">MHSFIRLKRFVLFAVSVGCAALLAACASPDSRRVPAPLTEFKPSLELKQAWKTNIGNAKPYLFRPAVVDNAVYAAAANGAVVKMDASRGAVIWRARLNTKLSAGVGSDGAHTAVGSVDGQVYVLGREGQLLWKKGLKGEIITPPLVGRSVVVARTNDGRITAFDAQTGARKWTFWHEAAPLSLRITEDMVFADAGLVLAGFPDGALAAIRLADGAAQWQSPVSYPRGVTDSERMNDVAGAPVRINREICAVTFQGSISCMEVQTGQVLWEQPLSSYAGLAQYESKLIAVDERAVISLYDTASRQRIWKNAQLKNRALSAPAIAGLEPFSAIPNTEHAEATPGKPLKNAPAVVAGDYKGFVHFLSLQNGELIARAKTDGSAITAPLYLQAVL</sequence>
<dbReference type="GO" id="GO:0043165">
    <property type="term" value="P:Gram-negative-bacterium-type cell outer membrane assembly"/>
    <property type="evidence" value="ECO:0007669"/>
    <property type="project" value="UniProtKB-UniRule"/>
</dbReference>
<dbReference type="PROSITE" id="PS51257">
    <property type="entry name" value="PROKAR_LIPOPROTEIN"/>
    <property type="match status" value="1"/>
</dbReference>
<comment type="function">
    <text evidence="4">Part of the outer membrane protein assembly complex, which is involved in assembly and insertion of beta-barrel proteins into the outer membrane.</text>
</comment>
<feature type="domain" description="Pyrrolo-quinoline quinone repeat" evidence="6">
    <location>
        <begin position="78"/>
        <end position="309"/>
    </location>
</feature>
<dbReference type="InterPro" id="IPR017687">
    <property type="entry name" value="BamB"/>
</dbReference>
<dbReference type="AlphaFoldDB" id="G2JA93"/>
<dbReference type="SUPFAM" id="SSF50998">
    <property type="entry name" value="Quinoprotein alcohol dehydrogenase-like"/>
    <property type="match status" value="1"/>
</dbReference>
<dbReference type="Proteomes" id="UP000054051">
    <property type="component" value="Unassembled WGS sequence"/>
</dbReference>
<dbReference type="InterPro" id="IPR011047">
    <property type="entry name" value="Quinoprotein_ADH-like_sf"/>
</dbReference>
<dbReference type="STRING" id="1070319.CAGGBEG34_280038"/>
<name>G2JA93_9BURK</name>
<dbReference type="RefSeq" id="WP_006682844.1">
    <property type="nucleotide sequence ID" value="NZ_CAFB01000045.1"/>
</dbReference>
<feature type="chain" id="PRO_5009012701" description="Outer membrane protein assembly factor BamB" evidence="5">
    <location>
        <begin position="25"/>
        <end position="391"/>
    </location>
</feature>
<feature type="signal peptide" evidence="5">
    <location>
        <begin position="1"/>
        <end position="24"/>
    </location>
</feature>
<dbReference type="PANTHER" id="PTHR34512:SF30">
    <property type="entry name" value="OUTER MEMBRANE PROTEIN ASSEMBLY FACTOR BAMB"/>
    <property type="match status" value="1"/>
</dbReference>
<evidence type="ECO:0000256" key="3">
    <source>
        <dbReference type="ARBA" id="ARBA00023237"/>
    </source>
</evidence>
<comment type="caution">
    <text evidence="7">The sequence shown here is derived from an EMBL/GenBank/DDBJ whole genome shotgun (WGS) entry which is preliminary data.</text>
</comment>
<dbReference type="EMBL" id="CAFB01000045">
    <property type="protein sequence ID" value="CCD29694.1"/>
    <property type="molecule type" value="Genomic_DNA"/>
</dbReference>
<comment type="subcellular location">
    <subcellularLocation>
        <location evidence="4">Cell outer membrane</location>
        <topology evidence="4">Lipid-anchor</topology>
    </subcellularLocation>
</comment>
<dbReference type="Gene3D" id="2.130.10.10">
    <property type="entry name" value="YVTN repeat-like/Quinoprotein amine dehydrogenase"/>
    <property type="match status" value="1"/>
</dbReference>
<dbReference type="HAMAP" id="MF_00923">
    <property type="entry name" value="OM_assembly_BamB"/>
    <property type="match status" value="1"/>
</dbReference>
<dbReference type="PANTHER" id="PTHR34512">
    <property type="entry name" value="CELL SURFACE PROTEIN"/>
    <property type="match status" value="1"/>
</dbReference>
<dbReference type="NCBIfam" id="TIGR03300">
    <property type="entry name" value="assembly_YfgL"/>
    <property type="match status" value="1"/>
</dbReference>
<dbReference type="GO" id="GO:0009279">
    <property type="term" value="C:cell outer membrane"/>
    <property type="evidence" value="ECO:0007669"/>
    <property type="project" value="UniProtKB-SubCell"/>
</dbReference>
<keyword evidence="2 4" id="KW-0472">Membrane</keyword>
<keyword evidence="1 4" id="KW-0732">Signal</keyword>
<evidence type="ECO:0000256" key="5">
    <source>
        <dbReference type="SAM" id="SignalP"/>
    </source>
</evidence>
<dbReference type="GO" id="GO:0051205">
    <property type="term" value="P:protein insertion into membrane"/>
    <property type="evidence" value="ECO:0007669"/>
    <property type="project" value="UniProtKB-UniRule"/>
</dbReference>
<keyword evidence="8" id="KW-1185">Reference proteome</keyword>
<keyword evidence="3 4" id="KW-0998">Cell outer membrane</keyword>
<dbReference type="SMART" id="SM00564">
    <property type="entry name" value="PQQ"/>
    <property type="match status" value="5"/>
</dbReference>
<dbReference type="InterPro" id="IPR018391">
    <property type="entry name" value="PQQ_b-propeller_rpt"/>
</dbReference>
<evidence type="ECO:0000313" key="8">
    <source>
        <dbReference type="Proteomes" id="UP000054051"/>
    </source>
</evidence>
<evidence type="ECO:0000256" key="4">
    <source>
        <dbReference type="HAMAP-Rule" id="MF_00923"/>
    </source>
</evidence>
<reference evidence="7 8" key="1">
    <citation type="submission" date="2011-08" db="EMBL/GenBank/DDBJ databases">
        <title>The genome of the obligate endobacterium of an arbuscular mycorrhizal fungus reveals an interphylum network of nutritional interactions.</title>
        <authorList>
            <person name="Ghignone S."/>
            <person name="Salvioli A."/>
            <person name="Anca I."/>
            <person name="Lumini E."/>
            <person name="Ortu G."/>
            <person name="Petiti L."/>
            <person name="Cruveiller S."/>
            <person name="Bianciotto V."/>
            <person name="Piffanelli P."/>
            <person name="Lanfranco L."/>
            <person name="Bonfante P."/>
        </authorList>
    </citation>
    <scope>NUCLEOTIDE SEQUENCE [LARGE SCALE GENOMIC DNA]</scope>
    <source>
        <strain evidence="7 8">BEG34</strain>
    </source>
</reference>
<keyword evidence="4" id="KW-0564">Palmitate</keyword>
<evidence type="ECO:0000313" key="7">
    <source>
        <dbReference type="EMBL" id="CCD29694.1"/>
    </source>
</evidence>
<dbReference type="InterPro" id="IPR002372">
    <property type="entry name" value="PQQ_rpt_dom"/>
</dbReference>
<organism evidence="7 8">
    <name type="scientific">Candidatus Glomeribacter gigasporarum BEG34</name>
    <dbReference type="NCBI Taxonomy" id="1070319"/>
    <lineage>
        <taxon>Bacteria</taxon>
        <taxon>Pseudomonadati</taxon>
        <taxon>Pseudomonadota</taxon>
        <taxon>Betaproteobacteria</taxon>
        <taxon>Burkholderiales</taxon>
        <taxon>Burkholderiaceae</taxon>
        <taxon>Candidatus Glomeribacter</taxon>
    </lineage>
</organism>